<keyword evidence="2" id="KW-1185">Reference proteome</keyword>
<comment type="caution">
    <text evidence="1">The sequence shown here is derived from an EMBL/GenBank/DDBJ whole genome shotgun (WGS) entry which is preliminary data.</text>
</comment>
<accession>A0ACC0LQT2</accession>
<gene>
    <name evidence="1" type="ORF">RHMOL_Rhmol11G0102100</name>
</gene>
<protein>
    <submittedName>
        <fullName evidence="1">Uncharacterized protein</fullName>
    </submittedName>
</protein>
<dbReference type="EMBL" id="CM046398">
    <property type="protein sequence ID" value="KAI8530981.1"/>
    <property type="molecule type" value="Genomic_DNA"/>
</dbReference>
<evidence type="ECO:0000313" key="2">
    <source>
        <dbReference type="Proteomes" id="UP001062846"/>
    </source>
</evidence>
<reference evidence="1" key="1">
    <citation type="submission" date="2022-02" db="EMBL/GenBank/DDBJ databases">
        <title>Plant Genome Project.</title>
        <authorList>
            <person name="Zhang R.-G."/>
        </authorList>
    </citation>
    <scope>NUCLEOTIDE SEQUENCE</scope>
    <source>
        <strain evidence="1">AT1</strain>
    </source>
</reference>
<evidence type="ECO:0000313" key="1">
    <source>
        <dbReference type="EMBL" id="KAI8530981.1"/>
    </source>
</evidence>
<sequence length="85" mass="9884">MPNYDNARQPTIVTACCVIHNFILMHHGRDEYFDGYNENVEWDGDSDEEVDDDVGEVEPLNTSRVGLDLMARKRDEMAIQMWDAY</sequence>
<name>A0ACC0LQT2_RHOML</name>
<dbReference type="Proteomes" id="UP001062846">
    <property type="component" value="Chromosome 11"/>
</dbReference>
<organism evidence="1 2">
    <name type="scientific">Rhododendron molle</name>
    <name type="common">Chinese azalea</name>
    <name type="synonym">Azalea mollis</name>
    <dbReference type="NCBI Taxonomy" id="49168"/>
    <lineage>
        <taxon>Eukaryota</taxon>
        <taxon>Viridiplantae</taxon>
        <taxon>Streptophyta</taxon>
        <taxon>Embryophyta</taxon>
        <taxon>Tracheophyta</taxon>
        <taxon>Spermatophyta</taxon>
        <taxon>Magnoliopsida</taxon>
        <taxon>eudicotyledons</taxon>
        <taxon>Gunneridae</taxon>
        <taxon>Pentapetalae</taxon>
        <taxon>asterids</taxon>
        <taxon>Ericales</taxon>
        <taxon>Ericaceae</taxon>
        <taxon>Ericoideae</taxon>
        <taxon>Rhodoreae</taxon>
        <taxon>Rhododendron</taxon>
    </lineage>
</organism>
<proteinExistence type="predicted"/>